<keyword evidence="2" id="KW-1185">Reference proteome</keyword>
<protein>
    <submittedName>
        <fullName evidence="1">Uncharacterized protein</fullName>
    </submittedName>
</protein>
<evidence type="ECO:0000313" key="2">
    <source>
        <dbReference type="Proteomes" id="UP001227268"/>
    </source>
</evidence>
<sequence>MPSLRNLTAKAHKYIAFSPNPQGEDASQDGAAGIGLGQPDRTPRIPSTPRQGITRYQLQDPAPGTGASSSTNGLTPADSSYGKSTGTSPNIGTGGDRPTNSLRARITTPLMNDYERGGDTTVDDSSADEGDTGKWRDDNGKTRGYRMSGAERLLYPSRTSDHSGSGSRPEGSIGSVGAKPERRTGYDARGYPERSPMKSRAEATAGASYVPPVTGAGLFDSERTGSDPYIDRSSSRASYASTYDPASGTAFDPQASIGSSHTTTGQHLYPPITVNTQDVTSANDRTPSIWSGVTQHSPAPSWNSEAGFGAKQGWGQAFKYGQAEGARPGGLASAMSSEERLGEALMTSHFAGAGGASLGRKRHADDDHYGADFGYNPDAAISFDTLNSRLTMGRELNTRSLTALDGPFSLPVDVSTWATDGPDDDDYLHDPTDEEKAGVKSHSVAGHVAYLFSPRGLGNLGCMALLVLCLVTLFAGYPIISSQVNKHSTTWVGSYNIGGINGSGQVPAVIGHFGLIDPETPQDAYTHTSFETGQEWELVFSDEFNTDGRSFYDGDDPYWTAEDLHYAVTNNLEWYDPRAITTENGYLKITLSQEKNHGLNYTGGMMNTWNKFCFTGGYFVASVSLPGTSDVYGLWPAVWTLGNLARPGYAGTTDGTWPYSYNQCDIGTLRNQSLNGEPEIVFTSGDGGYDNTLSYLPGQRLSRCTCENDETHPGPKNPDGSWVGRSAPEIDVLEAQVDSGTRIGHVSQSAQFAPFNPHYWIKNGSGEYTIHDTDMTILNPYQGGIYQQAASGLSNTNQNCYTGNSGCSSVYGFEYAPGDNGYITWVSDNKLAWTIRGTAMAANTEAQVGQRPIPDEPMYLIMNLGISENFGGIDMLVDWVRVYQDPSAINIGCDPAARPTQAYITKYANAYSNANLTTWEQVTGEKSFPKNRLIDTC</sequence>
<evidence type="ECO:0000313" key="1">
    <source>
        <dbReference type="EMBL" id="KAJ9106226.1"/>
    </source>
</evidence>
<reference evidence="1" key="1">
    <citation type="submission" date="2023-04" db="EMBL/GenBank/DDBJ databases">
        <title>Draft Genome sequencing of Naganishia species isolated from polar environments using Oxford Nanopore Technology.</title>
        <authorList>
            <person name="Leo P."/>
            <person name="Venkateswaran K."/>
        </authorList>
    </citation>
    <scope>NUCLEOTIDE SEQUENCE</scope>
    <source>
        <strain evidence="1">MNA-CCFEE 5423</strain>
    </source>
</reference>
<gene>
    <name evidence="1" type="ORF">QFC21_001370</name>
</gene>
<proteinExistence type="predicted"/>
<name>A0ACC2W5T3_9TREE</name>
<dbReference type="EMBL" id="JASBWT010000003">
    <property type="protein sequence ID" value="KAJ9106226.1"/>
    <property type="molecule type" value="Genomic_DNA"/>
</dbReference>
<dbReference type="Proteomes" id="UP001227268">
    <property type="component" value="Unassembled WGS sequence"/>
</dbReference>
<accession>A0ACC2W5T3</accession>
<organism evidence="1 2">
    <name type="scientific">Naganishia friedmannii</name>
    <dbReference type="NCBI Taxonomy" id="89922"/>
    <lineage>
        <taxon>Eukaryota</taxon>
        <taxon>Fungi</taxon>
        <taxon>Dikarya</taxon>
        <taxon>Basidiomycota</taxon>
        <taxon>Agaricomycotina</taxon>
        <taxon>Tremellomycetes</taxon>
        <taxon>Filobasidiales</taxon>
        <taxon>Filobasidiaceae</taxon>
        <taxon>Naganishia</taxon>
    </lineage>
</organism>
<comment type="caution">
    <text evidence="1">The sequence shown here is derived from an EMBL/GenBank/DDBJ whole genome shotgun (WGS) entry which is preliminary data.</text>
</comment>